<evidence type="ECO:0000313" key="6">
    <source>
        <dbReference type="Proteomes" id="UP000077748"/>
    </source>
</evidence>
<keyword evidence="1 2" id="KW-0129">CBS domain</keyword>
<evidence type="ECO:0000256" key="1">
    <source>
        <dbReference type="ARBA" id="ARBA00023122"/>
    </source>
</evidence>
<dbReference type="Gene3D" id="3.10.580.10">
    <property type="entry name" value="CBS-domain"/>
    <property type="match status" value="2"/>
</dbReference>
<dbReference type="Pfam" id="PF04982">
    <property type="entry name" value="TM_HPP"/>
    <property type="match status" value="1"/>
</dbReference>
<accession>A0A1A9K760</accession>
<feature type="transmembrane region" description="Helical" evidence="3">
    <location>
        <begin position="78"/>
        <end position="98"/>
    </location>
</feature>
<proteinExistence type="predicted"/>
<evidence type="ECO:0000256" key="2">
    <source>
        <dbReference type="PROSITE-ProRule" id="PRU00703"/>
    </source>
</evidence>
<dbReference type="InterPro" id="IPR046342">
    <property type="entry name" value="CBS_dom_sf"/>
</dbReference>
<dbReference type="RefSeq" id="WP_009618007.1">
    <property type="nucleotide sequence ID" value="NZ_CP015878.1"/>
</dbReference>
<protein>
    <recommendedName>
        <fullName evidence="4">CBS domain-containing protein</fullName>
    </recommendedName>
</protein>
<dbReference type="InterPro" id="IPR058581">
    <property type="entry name" value="TM_HPP"/>
</dbReference>
<name>A0A1A9K760_9PSED</name>
<evidence type="ECO:0000256" key="3">
    <source>
        <dbReference type="SAM" id="Phobius"/>
    </source>
</evidence>
<dbReference type="InterPro" id="IPR000644">
    <property type="entry name" value="CBS_dom"/>
</dbReference>
<dbReference type="Proteomes" id="UP000077748">
    <property type="component" value="Chromosome"/>
</dbReference>
<dbReference type="CDD" id="cd04600">
    <property type="entry name" value="CBS_pair_HPP_assoc"/>
    <property type="match status" value="1"/>
</dbReference>
<gene>
    <name evidence="5" type="ORF">A9C11_06110</name>
</gene>
<reference evidence="5 6" key="1">
    <citation type="submission" date="2016-05" db="EMBL/GenBank/DDBJ databases">
        <title>Genome Sequence of Pseudomonas citronellolis Strain SJTE-3, an Estrogens and Persistent Organic Pollutants degradation strain.</title>
        <authorList>
            <person name="Liang R."/>
        </authorList>
    </citation>
    <scope>NUCLEOTIDE SEQUENCE [LARGE SCALE GENOMIC DNA]</scope>
    <source>
        <strain evidence="5 6">SJTE-3</strain>
    </source>
</reference>
<dbReference type="Pfam" id="PF00571">
    <property type="entry name" value="CBS"/>
    <property type="match status" value="2"/>
</dbReference>
<sequence>MKAAAFGSWLHRLAPCAGPSSNRDWLRAVLGCGFALGLCMPLCAWLFGVDTMLRIGPPLAASALLAIAVPSSPLAQPWSLLGGNLVAALVGLLLGHWLGHSWPQASLSMVVAVLLMLGLRCLHPPSTAMAFSLAVGGPLVDQHLLHLLLPVGVASLALIGVALVYNNLTRAPYPRKLAVPASNPHLTADPLPGERLGLHADDLESALASAGGFVDVTPEDLERLLLAAEKHASERLLGGIRARDIMSRDIRSVSPDARIEEAWGLLDKHHLKALPVLDRGHLVGILTLSDLFRGQRRLRSPFGQRVGNLMTHRVQSLREDAQLPELIQLLSDQGRHCLPVVDGAGRLVGMLSQTDLIAAFRHLWLQPQVQAERALQVAV</sequence>
<feature type="transmembrane region" description="Helical" evidence="3">
    <location>
        <begin position="143"/>
        <end position="165"/>
    </location>
</feature>
<dbReference type="PROSITE" id="PS51371">
    <property type="entry name" value="CBS"/>
    <property type="match status" value="2"/>
</dbReference>
<evidence type="ECO:0000313" key="5">
    <source>
        <dbReference type="EMBL" id="ANI13586.1"/>
    </source>
</evidence>
<keyword evidence="3" id="KW-0812">Transmembrane</keyword>
<feature type="transmembrane region" description="Helical" evidence="3">
    <location>
        <begin position="26"/>
        <end position="48"/>
    </location>
</feature>
<dbReference type="InterPro" id="IPR051257">
    <property type="entry name" value="Diverse_CBS-Domain"/>
</dbReference>
<dbReference type="SMART" id="SM00116">
    <property type="entry name" value="CBS"/>
    <property type="match status" value="2"/>
</dbReference>
<dbReference type="EMBL" id="CP015878">
    <property type="protein sequence ID" value="ANI13586.1"/>
    <property type="molecule type" value="Genomic_DNA"/>
</dbReference>
<organism evidence="5 6">
    <name type="scientific">Pseudomonas citronellolis</name>
    <dbReference type="NCBI Taxonomy" id="53408"/>
    <lineage>
        <taxon>Bacteria</taxon>
        <taxon>Pseudomonadati</taxon>
        <taxon>Pseudomonadota</taxon>
        <taxon>Gammaproteobacteria</taxon>
        <taxon>Pseudomonadales</taxon>
        <taxon>Pseudomonadaceae</taxon>
        <taxon>Pseudomonas</taxon>
    </lineage>
</organism>
<feature type="transmembrane region" description="Helical" evidence="3">
    <location>
        <begin position="105"/>
        <end position="123"/>
    </location>
</feature>
<feature type="domain" description="CBS" evidence="4">
    <location>
        <begin position="310"/>
        <end position="372"/>
    </location>
</feature>
<dbReference type="PANTHER" id="PTHR43080:SF26">
    <property type="entry name" value="REGULATORY PROTEIN"/>
    <property type="match status" value="1"/>
</dbReference>
<keyword evidence="3" id="KW-1133">Transmembrane helix</keyword>
<keyword evidence="3" id="KW-0472">Membrane</keyword>
<evidence type="ECO:0000259" key="4">
    <source>
        <dbReference type="PROSITE" id="PS51371"/>
    </source>
</evidence>
<dbReference type="PANTHER" id="PTHR43080">
    <property type="entry name" value="CBS DOMAIN-CONTAINING PROTEIN CBSX3, MITOCHONDRIAL"/>
    <property type="match status" value="1"/>
</dbReference>
<dbReference type="SUPFAM" id="SSF54631">
    <property type="entry name" value="CBS-domain pair"/>
    <property type="match status" value="1"/>
</dbReference>
<dbReference type="AlphaFoldDB" id="A0A1A9K760"/>
<feature type="domain" description="CBS" evidence="4">
    <location>
        <begin position="246"/>
        <end position="302"/>
    </location>
</feature>